<keyword evidence="3" id="KW-1185">Reference proteome</keyword>
<evidence type="ECO:0000313" key="2">
    <source>
        <dbReference type="EMBL" id="MDA0159571.1"/>
    </source>
</evidence>
<accession>A0A9X3S0W4</accession>
<dbReference type="AlphaFoldDB" id="A0A9X3S0W4"/>
<feature type="compositionally biased region" description="Low complexity" evidence="1">
    <location>
        <begin position="10"/>
        <end position="21"/>
    </location>
</feature>
<name>A0A9X3S0W4_9ACTN</name>
<protein>
    <submittedName>
        <fullName evidence="2">Uncharacterized protein</fullName>
    </submittedName>
</protein>
<feature type="region of interest" description="Disordered" evidence="1">
    <location>
        <begin position="1"/>
        <end position="21"/>
    </location>
</feature>
<dbReference type="EMBL" id="JAPDOD010000002">
    <property type="protein sequence ID" value="MDA0159571.1"/>
    <property type="molecule type" value="Genomic_DNA"/>
</dbReference>
<evidence type="ECO:0000313" key="3">
    <source>
        <dbReference type="Proteomes" id="UP001149140"/>
    </source>
</evidence>
<organism evidence="2 3">
    <name type="scientific">Solirubrobacter ginsenosidimutans</name>
    <dbReference type="NCBI Taxonomy" id="490573"/>
    <lineage>
        <taxon>Bacteria</taxon>
        <taxon>Bacillati</taxon>
        <taxon>Actinomycetota</taxon>
        <taxon>Thermoleophilia</taxon>
        <taxon>Solirubrobacterales</taxon>
        <taxon>Solirubrobacteraceae</taxon>
        <taxon>Solirubrobacter</taxon>
    </lineage>
</organism>
<reference evidence="2" key="1">
    <citation type="submission" date="2022-10" db="EMBL/GenBank/DDBJ databases">
        <title>The WGS of Solirubrobacter ginsenosidimutans DSM 21036.</title>
        <authorList>
            <person name="Jiang Z."/>
        </authorList>
    </citation>
    <scope>NUCLEOTIDE SEQUENCE</scope>
    <source>
        <strain evidence="2">DSM 21036</strain>
    </source>
</reference>
<gene>
    <name evidence="2" type="ORF">OM076_04785</name>
</gene>
<dbReference type="Proteomes" id="UP001149140">
    <property type="component" value="Unassembled WGS sequence"/>
</dbReference>
<sequence length="235" mass="24949">MAVAPGKTIQPARAQPSASAPRADEFHMVRLWRPGVRPYEDLRTFRYETGVGAVGSAGIVGAMPRAIDAWGYPGSCWVERGPMSSEYSVMLFDPASIRPANAMSVIETYGTPVAGPAWRRTTSERLSNLLGLPDDWDSNGSGAPSLMAAIEALSLLERVLGSDAVAPSVVPLSDGGVQLEWHRRGTDVEVILGPVDDRGIFVEDTNGVWEGSVDDSSDVVELARRLTDVAAAAAG</sequence>
<proteinExistence type="predicted"/>
<evidence type="ECO:0000256" key="1">
    <source>
        <dbReference type="SAM" id="MobiDB-lite"/>
    </source>
</evidence>
<comment type="caution">
    <text evidence="2">The sequence shown here is derived from an EMBL/GenBank/DDBJ whole genome shotgun (WGS) entry which is preliminary data.</text>
</comment>